<evidence type="ECO:0000313" key="1">
    <source>
        <dbReference type="EMBL" id="SVB34620.1"/>
    </source>
</evidence>
<reference evidence="1" key="1">
    <citation type="submission" date="2018-05" db="EMBL/GenBank/DDBJ databases">
        <authorList>
            <person name="Lanie J.A."/>
            <person name="Ng W.-L."/>
            <person name="Kazmierczak K.M."/>
            <person name="Andrzejewski T.M."/>
            <person name="Davidsen T.M."/>
            <person name="Wayne K.J."/>
            <person name="Tettelin H."/>
            <person name="Glass J.I."/>
            <person name="Rusch D."/>
            <person name="Podicherti R."/>
            <person name="Tsui H.-C.T."/>
            <person name="Winkler M.E."/>
        </authorList>
    </citation>
    <scope>NUCLEOTIDE SEQUENCE</scope>
</reference>
<dbReference type="AlphaFoldDB" id="A0A382D870"/>
<accession>A0A382D870</accession>
<sequence>MLGFPLFQFACRAVPPVMPGD</sequence>
<name>A0A382D870_9ZZZZ</name>
<proteinExistence type="predicted"/>
<organism evidence="1">
    <name type="scientific">marine metagenome</name>
    <dbReference type="NCBI Taxonomy" id="408172"/>
    <lineage>
        <taxon>unclassified sequences</taxon>
        <taxon>metagenomes</taxon>
        <taxon>ecological metagenomes</taxon>
    </lineage>
</organism>
<protein>
    <submittedName>
        <fullName evidence="1">Uncharacterized protein</fullName>
    </submittedName>
</protein>
<dbReference type="EMBL" id="UINC01038110">
    <property type="protein sequence ID" value="SVB34620.1"/>
    <property type="molecule type" value="Genomic_DNA"/>
</dbReference>
<gene>
    <name evidence="1" type="ORF">METZ01_LOCUS187474</name>
</gene>